<keyword evidence="2" id="KW-1133">Transmembrane helix</keyword>
<evidence type="ECO:0000259" key="4">
    <source>
        <dbReference type="Pfam" id="PF18721"/>
    </source>
</evidence>
<proteinExistence type="predicted"/>
<evidence type="ECO:0000313" key="6">
    <source>
        <dbReference type="Proteomes" id="UP000027222"/>
    </source>
</evidence>
<dbReference type="InterPro" id="IPR040898">
    <property type="entry name" value="CxC6"/>
</dbReference>
<dbReference type="EMBL" id="KL142399">
    <property type="protein sequence ID" value="KDR69915.1"/>
    <property type="molecule type" value="Genomic_DNA"/>
</dbReference>
<evidence type="ECO:0000256" key="1">
    <source>
        <dbReference type="SAM" id="MobiDB-lite"/>
    </source>
</evidence>
<evidence type="ECO:0008006" key="7">
    <source>
        <dbReference type="Google" id="ProtNLM"/>
    </source>
</evidence>
<organism evidence="5 6">
    <name type="scientific">Galerina marginata (strain CBS 339.88)</name>
    <dbReference type="NCBI Taxonomy" id="685588"/>
    <lineage>
        <taxon>Eukaryota</taxon>
        <taxon>Fungi</taxon>
        <taxon>Dikarya</taxon>
        <taxon>Basidiomycota</taxon>
        <taxon>Agaricomycotina</taxon>
        <taxon>Agaricomycetes</taxon>
        <taxon>Agaricomycetidae</taxon>
        <taxon>Agaricales</taxon>
        <taxon>Agaricineae</taxon>
        <taxon>Strophariaceae</taxon>
        <taxon>Galerina</taxon>
    </lineage>
</organism>
<feature type="transmembrane region" description="Helical" evidence="2">
    <location>
        <begin position="29"/>
        <end position="51"/>
    </location>
</feature>
<evidence type="ECO:0000256" key="2">
    <source>
        <dbReference type="SAM" id="Phobius"/>
    </source>
</evidence>
<dbReference type="Pfam" id="PF18718">
    <property type="entry name" value="CxC5"/>
    <property type="match status" value="1"/>
</dbReference>
<feature type="region of interest" description="Disordered" evidence="1">
    <location>
        <begin position="402"/>
        <end position="422"/>
    </location>
</feature>
<dbReference type="Pfam" id="PF18721">
    <property type="entry name" value="CxC6"/>
    <property type="match status" value="1"/>
</dbReference>
<feature type="domain" description="CxC6 like cysteine cluster associated with KDZ" evidence="4">
    <location>
        <begin position="321"/>
        <end position="385"/>
    </location>
</feature>
<gene>
    <name evidence="5" type="ORF">GALMADRAFT_76807</name>
</gene>
<dbReference type="HOGENOM" id="CLU_004966_4_0_1"/>
<feature type="region of interest" description="Disordered" evidence="1">
    <location>
        <begin position="1"/>
        <end position="29"/>
    </location>
</feature>
<name>A0A067SG54_GALM3</name>
<reference evidence="6" key="1">
    <citation type="journal article" date="2014" name="Proc. Natl. Acad. Sci. U.S.A.">
        <title>Extensive sampling of basidiomycete genomes demonstrates inadequacy of the white-rot/brown-rot paradigm for wood decay fungi.</title>
        <authorList>
            <person name="Riley R."/>
            <person name="Salamov A.A."/>
            <person name="Brown D.W."/>
            <person name="Nagy L.G."/>
            <person name="Floudas D."/>
            <person name="Held B.W."/>
            <person name="Levasseur A."/>
            <person name="Lombard V."/>
            <person name="Morin E."/>
            <person name="Otillar R."/>
            <person name="Lindquist E.A."/>
            <person name="Sun H."/>
            <person name="LaButti K.M."/>
            <person name="Schmutz J."/>
            <person name="Jabbour D."/>
            <person name="Luo H."/>
            <person name="Baker S.E."/>
            <person name="Pisabarro A.G."/>
            <person name="Walton J.D."/>
            <person name="Blanchette R.A."/>
            <person name="Henrissat B."/>
            <person name="Martin F."/>
            <person name="Cullen D."/>
            <person name="Hibbett D.S."/>
            <person name="Grigoriev I.V."/>
        </authorList>
    </citation>
    <scope>NUCLEOTIDE SEQUENCE [LARGE SCALE GENOMIC DNA]</scope>
    <source>
        <strain evidence="6">CBS 339.88</strain>
    </source>
</reference>
<keyword evidence="6" id="KW-1185">Reference proteome</keyword>
<dbReference type="Proteomes" id="UP000027222">
    <property type="component" value="Unassembled WGS sequence"/>
</dbReference>
<evidence type="ECO:0000259" key="3">
    <source>
        <dbReference type="Pfam" id="PF18718"/>
    </source>
</evidence>
<sequence length="665" mass="75678">MRDGERIRGHLGVGKNGIKKRRSQRRDGGNFSAGHVISLLVFTGGILPPAISEFLADSIDVPVNLIPDFWEITKDEAWLPPNKDEPNKEDEECFRRFGWKRELTCVTLYPPEETCTNPDCLRDKAKALKKAEFREIVLYTVGMGACRSYSAHLSCPDCDTHYHYNFSHRNGIRTYYEGMPKYLQVGEHQFVENKLIEFWISSMLLGWMSAKNCAVTYDRALSMRDQKDAEEGGWRFGMKLTTEHVWDAFVLWSLLGQHYRKNLLVSVPHTGEQKHRFTKLMQEQNDEIINEGQDQIDHYCDKCMHVWEDGDGNLYKCQVIISDGTHLSHPCCGVFRCPNPLQNNRHRFCQEHFDQHDVCAITECTRPIQAGTKTCDTPAHQKMEKLHVEKGKAAFTLTERSRRQCLSHPDSATAADVQEDKVEEEKEDLEEDDTWFETDSSSGNVKIFTVPDPGTAAGGVEELENADGSSCPATKSALGNKKFKAQFARRRTHNKQTLVRPCGVIVARATFFGAEAVSNVLIFIKRAFSVPRAQKPDHIVYDSNCLAKQQVIKNPWFDGIGMCVEVWHFMHKHQQSDNFCQEHCNPADYPELMDADGKAWAFNTSVAEQSNGWINGYTAICREMSAIKYDFFLDEMIRLQNEVTIARLAAQGQNPRNSPARSTDA</sequence>
<feature type="domain" description="CxC5 like cysteine cluster associated with KDZ" evidence="3">
    <location>
        <begin position="104"/>
        <end position="220"/>
    </location>
</feature>
<keyword evidence="2" id="KW-0812">Transmembrane</keyword>
<dbReference type="InterPro" id="IPR041539">
    <property type="entry name" value="CxC5"/>
</dbReference>
<dbReference type="OrthoDB" id="2639189at2759"/>
<accession>A0A067SG54</accession>
<protein>
    <recommendedName>
        <fullName evidence="7">CxC6 like cysteine cluster associated with KDZ domain-containing protein</fullName>
    </recommendedName>
</protein>
<dbReference type="AlphaFoldDB" id="A0A067SG54"/>
<evidence type="ECO:0000313" key="5">
    <source>
        <dbReference type="EMBL" id="KDR69915.1"/>
    </source>
</evidence>
<dbReference type="STRING" id="685588.A0A067SG54"/>
<keyword evidence="2" id="KW-0472">Membrane</keyword>